<dbReference type="AlphaFoldDB" id="A0A9N8WEJ1"/>
<feature type="region of interest" description="Disordered" evidence="1">
    <location>
        <begin position="230"/>
        <end position="287"/>
    </location>
</feature>
<dbReference type="Proteomes" id="UP000789405">
    <property type="component" value="Unassembled WGS sequence"/>
</dbReference>
<dbReference type="InterPro" id="IPR054220">
    <property type="entry name" value="DUF6940"/>
</dbReference>
<evidence type="ECO:0000313" key="2">
    <source>
        <dbReference type="EMBL" id="CAG8484616.1"/>
    </source>
</evidence>
<keyword evidence="3" id="KW-1185">Reference proteome</keyword>
<reference evidence="2" key="1">
    <citation type="submission" date="2021-06" db="EMBL/GenBank/DDBJ databases">
        <authorList>
            <person name="Kallberg Y."/>
            <person name="Tangrot J."/>
            <person name="Rosling A."/>
        </authorList>
    </citation>
    <scope>NUCLEOTIDE SEQUENCE</scope>
    <source>
        <strain evidence="2">MA453B</strain>
    </source>
</reference>
<comment type="caution">
    <text evidence="2">The sequence shown here is derived from an EMBL/GenBank/DDBJ whole genome shotgun (WGS) entry which is preliminary data.</text>
</comment>
<name>A0A9N8WEJ1_9GLOM</name>
<accession>A0A9N8WEJ1</accession>
<dbReference type="EMBL" id="CAJVPY010000636">
    <property type="protein sequence ID" value="CAG8484616.1"/>
    <property type="molecule type" value="Genomic_DNA"/>
</dbReference>
<organism evidence="2 3">
    <name type="scientific">Dentiscutata erythropus</name>
    <dbReference type="NCBI Taxonomy" id="1348616"/>
    <lineage>
        <taxon>Eukaryota</taxon>
        <taxon>Fungi</taxon>
        <taxon>Fungi incertae sedis</taxon>
        <taxon>Mucoromycota</taxon>
        <taxon>Glomeromycotina</taxon>
        <taxon>Glomeromycetes</taxon>
        <taxon>Diversisporales</taxon>
        <taxon>Gigasporaceae</taxon>
        <taxon>Dentiscutata</taxon>
    </lineage>
</organism>
<evidence type="ECO:0000313" key="3">
    <source>
        <dbReference type="Proteomes" id="UP000789405"/>
    </source>
</evidence>
<feature type="compositionally biased region" description="Basic and acidic residues" evidence="1">
    <location>
        <begin position="242"/>
        <end position="286"/>
    </location>
</feature>
<protein>
    <submittedName>
        <fullName evidence="2">14284_t:CDS:1</fullName>
    </submittedName>
</protein>
<gene>
    <name evidence="2" type="ORF">DERYTH_LOCUS2101</name>
</gene>
<sequence>MANLTTYTYEDIPIDNNTIKYFLNANGNKLSYAEFIKLLSLGEENFLDTFKKALNEATNKLSAYFWECPPVHKEMTNKPFEFVVTKSTALNYIKQDYSSFKEKITENNNKEVCSFLNLGKDATLIVPMPYHNLNYKNISNFTKNAPKEQQIKFWQEVANKLSECLEIGTPKWLSTSGLGVHYLHIRIDNKPKYYSWKEYLPFKLEKNNWEYEQSKNNLSYNEEISPLRQPSNMVVPNVEPNVEPKNDSKIEPKNDSKFELKNDSKIDSKNDSKIDSKNDSKIDSKTHPIACQPSIQSRIDRKNKLDKLMRKKKLDNELSRKKKLNKLKYKKKKRMNVINKT</sequence>
<feature type="compositionally biased region" description="Low complexity" evidence="1">
    <location>
        <begin position="230"/>
        <end position="241"/>
    </location>
</feature>
<evidence type="ECO:0000256" key="1">
    <source>
        <dbReference type="SAM" id="MobiDB-lite"/>
    </source>
</evidence>
<dbReference type="Pfam" id="PF22086">
    <property type="entry name" value="DUF6940"/>
    <property type="match status" value="1"/>
</dbReference>
<dbReference type="OrthoDB" id="2442587at2759"/>
<proteinExistence type="predicted"/>